<evidence type="ECO:0000256" key="3">
    <source>
        <dbReference type="ARBA" id="ARBA00022989"/>
    </source>
</evidence>
<feature type="signal peptide" evidence="9">
    <location>
        <begin position="1"/>
        <end position="25"/>
    </location>
</feature>
<evidence type="ECO:0000259" key="10">
    <source>
        <dbReference type="PROSITE" id="PS50262"/>
    </source>
</evidence>
<evidence type="ECO:0000313" key="12">
    <source>
        <dbReference type="Proteomes" id="UP001249851"/>
    </source>
</evidence>
<feature type="domain" description="G-protein coupled receptors family 1 profile" evidence="10">
    <location>
        <begin position="1"/>
        <end position="100"/>
    </location>
</feature>
<accession>A0AAD9R0F8</accession>
<evidence type="ECO:0000256" key="4">
    <source>
        <dbReference type="ARBA" id="ARBA00023040"/>
    </source>
</evidence>
<evidence type="ECO:0000313" key="11">
    <source>
        <dbReference type="EMBL" id="KAK2570868.1"/>
    </source>
</evidence>
<dbReference type="AlphaFoldDB" id="A0AAD9R0F8"/>
<keyword evidence="6 11" id="KW-0675">Receptor</keyword>
<dbReference type="PANTHER" id="PTHR24238">
    <property type="entry name" value="G-PROTEIN COUPLED RECEPTOR"/>
    <property type="match status" value="1"/>
</dbReference>
<dbReference type="SUPFAM" id="SSF81321">
    <property type="entry name" value="Family A G protein-coupled receptor-like"/>
    <property type="match status" value="1"/>
</dbReference>
<evidence type="ECO:0000256" key="1">
    <source>
        <dbReference type="ARBA" id="ARBA00004141"/>
    </source>
</evidence>
<dbReference type="EMBL" id="JARQWQ010000007">
    <property type="protein sequence ID" value="KAK2570868.1"/>
    <property type="molecule type" value="Genomic_DNA"/>
</dbReference>
<proteinExistence type="predicted"/>
<keyword evidence="2 8" id="KW-0812">Transmembrane</keyword>
<dbReference type="Pfam" id="PF00001">
    <property type="entry name" value="7tm_1"/>
    <property type="match status" value="1"/>
</dbReference>
<dbReference type="InterPro" id="IPR000276">
    <property type="entry name" value="GPCR_Rhodpsn"/>
</dbReference>
<name>A0AAD9R0F8_ACRCE</name>
<comment type="subcellular location">
    <subcellularLocation>
        <location evidence="1">Membrane</location>
        <topology evidence="1">Multi-pass membrane protein</topology>
    </subcellularLocation>
</comment>
<comment type="caution">
    <text evidence="11">The sequence shown here is derived from an EMBL/GenBank/DDBJ whole genome shotgun (WGS) entry which is preliminary data.</text>
</comment>
<feature type="chain" id="PRO_5042014615" evidence="9">
    <location>
        <begin position="26"/>
        <end position="159"/>
    </location>
</feature>
<organism evidence="11 12">
    <name type="scientific">Acropora cervicornis</name>
    <name type="common">Staghorn coral</name>
    <dbReference type="NCBI Taxonomy" id="6130"/>
    <lineage>
        <taxon>Eukaryota</taxon>
        <taxon>Metazoa</taxon>
        <taxon>Cnidaria</taxon>
        <taxon>Anthozoa</taxon>
        <taxon>Hexacorallia</taxon>
        <taxon>Scleractinia</taxon>
        <taxon>Astrocoeniina</taxon>
        <taxon>Acroporidae</taxon>
        <taxon>Acropora</taxon>
    </lineage>
</organism>
<feature type="transmembrane region" description="Helical" evidence="8">
    <location>
        <begin position="49"/>
        <end position="69"/>
    </location>
</feature>
<dbReference type="Gene3D" id="1.20.1070.10">
    <property type="entry name" value="Rhodopsin 7-helix transmembrane proteins"/>
    <property type="match status" value="1"/>
</dbReference>
<keyword evidence="3 8" id="KW-1133">Transmembrane helix</keyword>
<evidence type="ECO:0000256" key="2">
    <source>
        <dbReference type="ARBA" id="ARBA00022692"/>
    </source>
</evidence>
<keyword evidence="4" id="KW-0297">G-protein coupled receptor</keyword>
<keyword evidence="12" id="KW-1185">Reference proteome</keyword>
<evidence type="ECO:0000256" key="5">
    <source>
        <dbReference type="ARBA" id="ARBA00023136"/>
    </source>
</evidence>
<keyword evidence="7" id="KW-0807">Transducer</keyword>
<reference evidence="11" key="1">
    <citation type="journal article" date="2023" name="G3 (Bethesda)">
        <title>Whole genome assembly and annotation of the endangered Caribbean coral Acropora cervicornis.</title>
        <authorList>
            <person name="Selwyn J.D."/>
            <person name="Vollmer S.V."/>
        </authorList>
    </citation>
    <scope>NUCLEOTIDE SEQUENCE</scope>
    <source>
        <strain evidence="11">K2</strain>
    </source>
</reference>
<keyword evidence="9" id="KW-0732">Signal</keyword>
<evidence type="ECO:0000256" key="7">
    <source>
        <dbReference type="ARBA" id="ARBA00023224"/>
    </source>
</evidence>
<evidence type="ECO:0000256" key="8">
    <source>
        <dbReference type="SAM" id="Phobius"/>
    </source>
</evidence>
<dbReference type="InterPro" id="IPR017452">
    <property type="entry name" value="GPCR_Rhodpsn_7TM"/>
</dbReference>
<dbReference type="GO" id="GO:0004930">
    <property type="term" value="F:G protein-coupled receptor activity"/>
    <property type="evidence" value="ECO:0007669"/>
    <property type="project" value="UniProtKB-KW"/>
</dbReference>
<reference evidence="11" key="2">
    <citation type="journal article" date="2023" name="Science">
        <title>Genomic signatures of disease resistance in endangered staghorn corals.</title>
        <authorList>
            <person name="Vollmer S.V."/>
            <person name="Selwyn J.D."/>
            <person name="Despard B.A."/>
            <person name="Roesel C.L."/>
        </authorList>
    </citation>
    <scope>NUCLEOTIDE SEQUENCE</scope>
    <source>
        <strain evidence="11">K2</strain>
    </source>
</reference>
<keyword evidence="5 8" id="KW-0472">Membrane</keyword>
<dbReference type="PROSITE" id="PS50262">
    <property type="entry name" value="G_PROTEIN_RECEP_F1_2"/>
    <property type="match status" value="1"/>
</dbReference>
<evidence type="ECO:0000256" key="9">
    <source>
        <dbReference type="SAM" id="SignalP"/>
    </source>
</evidence>
<dbReference type="PRINTS" id="PR00237">
    <property type="entry name" value="GPCRRHODOPSN"/>
</dbReference>
<dbReference type="Proteomes" id="UP001249851">
    <property type="component" value="Unassembled WGS sequence"/>
</dbReference>
<sequence>MMSATSTSILGVLMVVAILGKPSKAQGVPTSRITLRRSQKRVTRTACMIVVTFIICWTPAFVMSMWRIVKGTDSIYQSHLLSQISFFGGLINEATNPIIYTVYDRNMNVWEYIRCRNRVANDDINNASGGTSARLQSDERLRQSRRNVTKQLRLTESNL</sequence>
<evidence type="ECO:0000256" key="6">
    <source>
        <dbReference type="ARBA" id="ARBA00023170"/>
    </source>
</evidence>
<dbReference type="CDD" id="cd00637">
    <property type="entry name" value="7tm_classA_rhodopsin-like"/>
    <property type="match status" value="1"/>
</dbReference>
<dbReference type="GO" id="GO:0016020">
    <property type="term" value="C:membrane"/>
    <property type="evidence" value="ECO:0007669"/>
    <property type="project" value="UniProtKB-SubCell"/>
</dbReference>
<gene>
    <name evidence="11" type="ORF">P5673_004579</name>
</gene>
<protein>
    <submittedName>
        <fullName evidence="11">Octopamine receptor beta-1R</fullName>
    </submittedName>
</protein>